<proteinExistence type="predicted"/>
<evidence type="ECO:0000313" key="1">
    <source>
        <dbReference type="EMBL" id="OEH94106.1"/>
    </source>
</evidence>
<organism evidence="1 2">
    <name type="scientific">Bacillus solimangrovi</name>
    <dbReference type="NCBI Taxonomy" id="1305675"/>
    <lineage>
        <taxon>Bacteria</taxon>
        <taxon>Bacillati</taxon>
        <taxon>Bacillota</taxon>
        <taxon>Bacilli</taxon>
        <taxon>Bacillales</taxon>
        <taxon>Bacillaceae</taxon>
        <taxon>Bacillus</taxon>
    </lineage>
</organism>
<dbReference type="AlphaFoldDB" id="A0A1E5LJ89"/>
<dbReference type="Proteomes" id="UP000095209">
    <property type="component" value="Unassembled WGS sequence"/>
</dbReference>
<comment type="caution">
    <text evidence="1">The sequence shown here is derived from an EMBL/GenBank/DDBJ whole genome shotgun (WGS) entry which is preliminary data.</text>
</comment>
<keyword evidence="2" id="KW-1185">Reference proteome</keyword>
<sequence>MKKSLIIGAIVLAVSIGQTVLGTGVNVVVAETQKEVKSIHDYTKEEMEEWIDREADLKRLNAYPIEHDLFETLAESNHQVLYPTKMSDNREIVTEYRLNPVLGFMETYFNRDYRTIGNDFINQIQYYYKINFIYEGDYYYAEDLPKMFERFVKGTKDEKRIKYICIERIDGSSQTNRT</sequence>
<name>A0A1E5LJ89_9BACI</name>
<evidence type="ECO:0000313" key="2">
    <source>
        <dbReference type="Proteomes" id="UP000095209"/>
    </source>
</evidence>
<dbReference type="RefSeq" id="WP_069715875.1">
    <property type="nucleotide sequence ID" value="NZ_MJEH01000005.1"/>
</dbReference>
<protein>
    <submittedName>
        <fullName evidence="1">Uncharacterized protein</fullName>
    </submittedName>
</protein>
<gene>
    <name evidence="1" type="ORF">BFG57_09675</name>
</gene>
<dbReference type="EMBL" id="MJEH01000005">
    <property type="protein sequence ID" value="OEH94106.1"/>
    <property type="molecule type" value="Genomic_DNA"/>
</dbReference>
<reference evidence="1 2" key="1">
    <citation type="submission" date="2016-08" db="EMBL/GenBank/DDBJ databases">
        <title>Genome of Bacillus solimangrovi GH2-4.</title>
        <authorList>
            <person name="Lim S."/>
            <person name="Kim B.-C."/>
        </authorList>
    </citation>
    <scope>NUCLEOTIDE SEQUENCE [LARGE SCALE GENOMIC DNA]</scope>
    <source>
        <strain evidence="1 2">GH2-4</strain>
    </source>
</reference>
<accession>A0A1E5LJ89</accession>
<dbReference type="STRING" id="1305675.BFG57_09675"/>